<name>A0A448WGP7_9PLAT</name>
<dbReference type="Proteomes" id="UP000784294">
    <property type="component" value="Unassembled WGS sequence"/>
</dbReference>
<keyword evidence="1" id="KW-1133">Transmembrane helix</keyword>
<organism evidence="2 3">
    <name type="scientific">Protopolystoma xenopodis</name>
    <dbReference type="NCBI Taxonomy" id="117903"/>
    <lineage>
        <taxon>Eukaryota</taxon>
        <taxon>Metazoa</taxon>
        <taxon>Spiralia</taxon>
        <taxon>Lophotrochozoa</taxon>
        <taxon>Platyhelminthes</taxon>
        <taxon>Monogenea</taxon>
        <taxon>Polyopisthocotylea</taxon>
        <taxon>Polystomatidea</taxon>
        <taxon>Polystomatidae</taxon>
        <taxon>Protopolystoma</taxon>
    </lineage>
</organism>
<comment type="caution">
    <text evidence="2">The sequence shown here is derived from an EMBL/GenBank/DDBJ whole genome shotgun (WGS) entry which is preliminary data.</text>
</comment>
<feature type="transmembrane region" description="Helical" evidence="1">
    <location>
        <begin position="80"/>
        <end position="102"/>
    </location>
</feature>
<evidence type="ECO:0000313" key="3">
    <source>
        <dbReference type="Proteomes" id="UP000784294"/>
    </source>
</evidence>
<feature type="transmembrane region" description="Helical" evidence="1">
    <location>
        <begin position="12"/>
        <end position="37"/>
    </location>
</feature>
<proteinExistence type="predicted"/>
<keyword evidence="1" id="KW-0812">Transmembrane</keyword>
<keyword evidence="3" id="KW-1185">Reference proteome</keyword>
<sequence>MLSFRSILYRGIRLLFWAAFFYWLRGILLINSLILTIKPPSTLARNHFGLTSVLPYTSNESFIEDRFLVVKYNRLMIPGIYAWNTLSFSVMHMILYGLPTVWMDLEHLLFRKPKQVSISGVTTLSEKQARQKCIWSGGEIEFSCLAPSQPSCLLGVREAGQIWKLG</sequence>
<evidence type="ECO:0000256" key="1">
    <source>
        <dbReference type="SAM" id="Phobius"/>
    </source>
</evidence>
<evidence type="ECO:0000313" key="2">
    <source>
        <dbReference type="EMBL" id="VEL11349.1"/>
    </source>
</evidence>
<protein>
    <submittedName>
        <fullName evidence="2">Uncharacterized protein</fullName>
    </submittedName>
</protein>
<keyword evidence="1" id="KW-0472">Membrane</keyword>
<reference evidence="2" key="1">
    <citation type="submission" date="2018-11" db="EMBL/GenBank/DDBJ databases">
        <authorList>
            <consortium name="Pathogen Informatics"/>
        </authorList>
    </citation>
    <scope>NUCLEOTIDE SEQUENCE</scope>
</reference>
<dbReference type="EMBL" id="CAAALY010011571">
    <property type="protein sequence ID" value="VEL11349.1"/>
    <property type="molecule type" value="Genomic_DNA"/>
</dbReference>
<gene>
    <name evidence="2" type="ORF">PXEA_LOCUS4789</name>
</gene>
<accession>A0A448WGP7</accession>
<dbReference type="AlphaFoldDB" id="A0A448WGP7"/>